<evidence type="ECO:0000256" key="6">
    <source>
        <dbReference type="ARBA" id="ARBA00009320"/>
    </source>
</evidence>
<evidence type="ECO:0000256" key="1">
    <source>
        <dbReference type="ARBA" id="ARBA00001933"/>
    </source>
</evidence>
<comment type="caution">
    <text evidence="16">The sequence shown here is derived from an EMBL/GenBank/DDBJ whole genome shotgun (WGS) entry which is preliminary data.</text>
</comment>
<keyword evidence="10" id="KW-0028">Amino-acid biosynthesis</keyword>
<dbReference type="GO" id="GO:0008483">
    <property type="term" value="F:transaminase activity"/>
    <property type="evidence" value="ECO:0007669"/>
    <property type="project" value="UniProtKB-KW"/>
</dbReference>
<evidence type="ECO:0000313" key="16">
    <source>
        <dbReference type="EMBL" id="MBE1206080.1"/>
    </source>
</evidence>
<name>A0ABR9GQX4_9HYPH</name>
<comment type="similarity">
    <text evidence="6 14">Belongs to the class-IV pyridoxal-phosphate-dependent aminotransferase family.</text>
</comment>
<evidence type="ECO:0000256" key="11">
    <source>
        <dbReference type="ARBA" id="ARBA00048212"/>
    </source>
</evidence>
<evidence type="ECO:0000256" key="15">
    <source>
        <dbReference type="RuleBase" id="RU004516"/>
    </source>
</evidence>
<gene>
    <name evidence="16" type="ORF">IHE39_17425</name>
</gene>
<keyword evidence="16" id="KW-0808">Transferase</keyword>
<keyword evidence="10" id="KW-0100">Branched-chain amino acid biosynthesis</keyword>
<comment type="pathway">
    <text evidence="5">Amino-acid biosynthesis; L-leucine biosynthesis; L-leucine from 3-methyl-2-oxobutanoate: step 4/4.</text>
</comment>
<dbReference type="EMBL" id="JACZEP010000005">
    <property type="protein sequence ID" value="MBE1206080.1"/>
    <property type="molecule type" value="Genomic_DNA"/>
</dbReference>
<dbReference type="PANTHER" id="PTHR42743">
    <property type="entry name" value="AMINO-ACID AMINOTRANSFERASE"/>
    <property type="match status" value="1"/>
</dbReference>
<dbReference type="InterPro" id="IPR018300">
    <property type="entry name" value="Aminotrans_IV_CS"/>
</dbReference>
<accession>A0ABR9GQX4</accession>
<evidence type="ECO:0000256" key="14">
    <source>
        <dbReference type="RuleBase" id="RU004106"/>
    </source>
</evidence>
<dbReference type="PROSITE" id="PS00770">
    <property type="entry name" value="AA_TRANSFER_CLASS_4"/>
    <property type="match status" value="1"/>
</dbReference>
<keyword evidence="16" id="KW-0032">Aminotransferase</keyword>
<evidence type="ECO:0000256" key="7">
    <source>
        <dbReference type="ARBA" id="ARBA00013053"/>
    </source>
</evidence>
<dbReference type="RefSeq" id="WP_192567360.1">
    <property type="nucleotide sequence ID" value="NZ_JACZEP010000005.1"/>
</dbReference>
<dbReference type="InterPro" id="IPR043132">
    <property type="entry name" value="BCAT-like_C"/>
</dbReference>
<comment type="cofactor">
    <cofactor evidence="1 15">
        <name>pyridoxal 5'-phosphate</name>
        <dbReference type="ChEBI" id="CHEBI:597326"/>
    </cofactor>
</comment>
<comment type="catalytic activity">
    <reaction evidence="12">
        <text>L-isoleucine + 2-oxoglutarate = (S)-3-methyl-2-oxopentanoate + L-glutamate</text>
        <dbReference type="Rhea" id="RHEA:24801"/>
        <dbReference type="ChEBI" id="CHEBI:16810"/>
        <dbReference type="ChEBI" id="CHEBI:29985"/>
        <dbReference type="ChEBI" id="CHEBI:35146"/>
        <dbReference type="ChEBI" id="CHEBI:58045"/>
        <dbReference type="EC" id="2.6.1.42"/>
    </reaction>
</comment>
<dbReference type="Proteomes" id="UP000598227">
    <property type="component" value="Unassembled WGS sequence"/>
</dbReference>
<reference evidence="16 17" key="1">
    <citation type="submission" date="2020-09" db="EMBL/GenBank/DDBJ databases">
        <title>Draft Genome Sequence of Aminobacter carboxidus type strain DSM 1086, a soil Gram-negative carboxydobacterium.</title>
        <authorList>
            <person name="Turrini P."/>
            <person name="Tescari M."/>
            <person name="Artuso I."/>
            <person name="Lugli G.A."/>
            <person name="Frangipani E."/>
            <person name="Ventura M."/>
            <person name="Visca P."/>
        </authorList>
    </citation>
    <scope>NUCLEOTIDE SEQUENCE [LARGE SCALE GENOMIC DNA]</scope>
    <source>
        <strain evidence="16 17">DSM 1086</strain>
    </source>
</reference>
<comment type="pathway">
    <text evidence="4">Amino-acid biosynthesis; L-valine biosynthesis; L-valine from pyruvate: step 4/4.</text>
</comment>
<dbReference type="PANTHER" id="PTHR42743:SF11">
    <property type="entry name" value="AMINODEOXYCHORISMATE LYASE"/>
    <property type="match status" value="1"/>
</dbReference>
<evidence type="ECO:0000256" key="2">
    <source>
        <dbReference type="ARBA" id="ARBA00003109"/>
    </source>
</evidence>
<dbReference type="InterPro" id="IPR050571">
    <property type="entry name" value="Class-IV_PLP-Dep_Aminotrnsfr"/>
</dbReference>
<evidence type="ECO:0000256" key="3">
    <source>
        <dbReference type="ARBA" id="ARBA00004824"/>
    </source>
</evidence>
<comment type="pathway">
    <text evidence="3">Amino-acid biosynthesis; L-isoleucine biosynthesis; L-isoleucine from 2-oxobutanoate: step 4/4.</text>
</comment>
<comment type="catalytic activity">
    <reaction evidence="11">
        <text>L-valine + 2-oxoglutarate = 3-methyl-2-oxobutanoate + L-glutamate</text>
        <dbReference type="Rhea" id="RHEA:24813"/>
        <dbReference type="ChEBI" id="CHEBI:11851"/>
        <dbReference type="ChEBI" id="CHEBI:16810"/>
        <dbReference type="ChEBI" id="CHEBI:29985"/>
        <dbReference type="ChEBI" id="CHEBI:57762"/>
        <dbReference type="EC" id="2.6.1.42"/>
    </reaction>
</comment>
<dbReference type="InterPro" id="IPR001544">
    <property type="entry name" value="Aminotrans_IV"/>
</dbReference>
<evidence type="ECO:0000256" key="12">
    <source>
        <dbReference type="ARBA" id="ARBA00048798"/>
    </source>
</evidence>
<dbReference type="InterPro" id="IPR036038">
    <property type="entry name" value="Aminotransferase-like"/>
</dbReference>
<dbReference type="SUPFAM" id="SSF56752">
    <property type="entry name" value="D-aminoacid aminotransferase-like PLP-dependent enzymes"/>
    <property type="match status" value="1"/>
</dbReference>
<evidence type="ECO:0000256" key="10">
    <source>
        <dbReference type="ARBA" id="ARBA00023304"/>
    </source>
</evidence>
<comment type="function">
    <text evidence="2">Acts on leucine, isoleucine and valine.</text>
</comment>
<dbReference type="Gene3D" id="3.20.10.10">
    <property type="entry name" value="D-amino Acid Aminotransferase, subunit A, domain 2"/>
    <property type="match status" value="1"/>
</dbReference>
<evidence type="ECO:0000256" key="4">
    <source>
        <dbReference type="ARBA" id="ARBA00004931"/>
    </source>
</evidence>
<keyword evidence="17" id="KW-1185">Reference proteome</keyword>
<evidence type="ECO:0000256" key="13">
    <source>
        <dbReference type="ARBA" id="ARBA00049229"/>
    </source>
</evidence>
<sequence length="313" mass="34586">MTARNTKIFLNGRFVPENEATVSVFDRCFLYGDGIFEGVAVWERAPFRLQPHLDRMKEGLAYLRIANPYDDDGWAALIEQTIAENDMEDGYLRIQISRGEGISSIKWEPRLLRKPEPNVTIIPIVGFKDYYKGLIAEKMESGLRAVMLSRPRVPSASVPSGTKHCNYLNSVLGAIEVTSSQADIGIAVDREGFVTEGIAYNVFAVKNGHLVTAPLNRDLLPGITRSVVIEIAKAEGYEVIEDVFDAFTLAAADEVFICSTLELAVPVVEISGRKIGHGEPGPASRKFGKLLIETMAREAAVWRTARQDKRLSA</sequence>
<proteinExistence type="inferred from homology"/>
<evidence type="ECO:0000256" key="5">
    <source>
        <dbReference type="ARBA" id="ARBA00005072"/>
    </source>
</evidence>
<dbReference type="EC" id="2.6.1.42" evidence="7"/>
<dbReference type="Gene3D" id="3.30.470.10">
    <property type="match status" value="1"/>
</dbReference>
<organism evidence="16 17">
    <name type="scientific">Aminobacter carboxidus</name>
    <dbReference type="NCBI Taxonomy" id="376165"/>
    <lineage>
        <taxon>Bacteria</taxon>
        <taxon>Pseudomonadati</taxon>
        <taxon>Pseudomonadota</taxon>
        <taxon>Alphaproteobacteria</taxon>
        <taxon>Hyphomicrobiales</taxon>
        <taxon>Phyllobacteriaceae</taxon>
        <taxon>Aminobacter</taxon>
    </lineage>
</organism>
<dbReference type="InterPro" id="IPR043131">
    <property type="entry name" value="BCAT-like_N"/>
</dbReference>
<comment type="catalytic activity">
    <reaction evidence="13">
        <text>L-leucine + 2-oxoglutarate = 4-methyl-2-oxopentanoate + L-glutamate</text>
        <dbReference type="Rhea" id="RHEA:18321"/>
        <dbReference type="ChEBI" id="CHEBI:16810"/>
        <dbReference type="ChEBI" id="CHEBI:17865"/>
        <dbReference type="ChEBI" id="CHEBI:29985"/>
        <dbReference type="ChEBI" id="CHEBI:57427"/>
        <dbReference type="EC" id="2.6.1.42"/>
    </reaction>
</comment>
<dbReference type="Pfam" id="PF01063">
    <property type="entry name" value="Aminotran_4"/>
    <property type="match status" value="1"/>
</dbReference>
<evidence type="ECO:0000256" key="8">
    <source>
        <dbReference type="ARBA" id="ARBA00014472"/>
    </source>
</evidence>
<protein>
    <recommendedName>
        <fullName evidence="8">Probable branched-chain-amino-acid aminotransferase</fullName>
        <ecNumber evidence="7">2.6.1.42</ecNumber>
    </recommendedName>
</protein>
<keyword evidence="9 15" id="KW-0663">Pyridoxal phosphate</keyword>
<evidence type="ECO:0000313" key="17">
    <source>
        <dbReference type="Proteomes" id="UP000598227"/>
    </source>
</evidence>
<evidence type="ECO:0000256" key="9">
    <source>
        <dbReference type="ARBA" id="ARBA00022898"/>
    </source>
</evidence>